<keyword evidence="4 6" id="KW-1133">Transmembrane helix</keyword>
<keyword evidence="5 6" id="KW-0472">Membrane</keyword>
<dbReference type="EMBL" id="JAANIC010002782">
    <property type="protein sequence ID" value="KAG5343999.1"/>
    <property type="molecule type" value="Genomic_DNA"/>
</dbReference>
<keyword evidence="2" id="KW-0547">Nucleotide-binding</keyword>
<dbReference type="AlphaFoldDB" id="A0A836FS56"/>
<comment type="caution">
    <text evidence="7">The sequence shown here is derived from an EMBL/GenBank/DDBJ whole genome shotgun (WGS) entry which is preliminary data.</text>
</comment>
<evidence type="ECO:0000313" key="8">
    <source>
        <dbReference type="Proteomes" id="UP000669903"/>
    </source>
</evidence>
<evidence type="ECO:0000256" key="1">
    <source>
        <dbReference type="ARBA" id="ARBA00022692"/>
    </source>
</evidence>
<accession>A0A836FS56</accession>
<dbReference type="PANTHER" id="PTHR24223:SF415">
    <property type="entry name" value="FI20190P1"/>
    <property type="match status" value="1"/>
</dbReference>
<feature type="transmembrane region" description="Helical" evidence="6">
    <location>
        <begin position="93"/>
        <end position="111"/>
    </location>
</feature>
<feature type="transmembrane region" description="Helical" evidence="6">
    <location>
        <begin position="156"/>
        <end position="176"/>
    </location>
</feature>
<evidence type="ECO:0000256" key="5">
    <source>
        <dbReference type="ARBA" id="ARBA00023136"/>
    </source>
</evidence>
<sequence length="365" mass="42018">MDTKNLNRGGARTKLKPNTIPIVAENYSERKSSVEHDPFAADMANLTMTIIMIYWNRELDKLKNLEYVVGKNGQKVPLKKESRPKLYKTVYKTFWLSYFIIGICSLSNVLMQSLHVDMRIRIACSSLLYRKVIILNYKDVTAIIGIIMWQKVGISSFVGIGTLIIVLSGQGTLSFLNLKLRTMIAPLTDRRMQLMSELIAGIQVVKMYFWEKPFSQTIVSVIRKLEIKQIKFSLYVHATYLAIIVFTERLTVYFTLITFVLMGNNLTANVTYEMSTCFNIIQLVVALYFPQELILLGESIVSFNRLEDFLLMDEVNTRCFSENTPQLQFISQKPKEESNAENQIDRTFREIGVSFCPNIKDYLIP</sequence>
<dbReference type="GO" id="GO:0005524">
    <property type="term" value="F:ATP binding"/>
    <property type="evidence" value="ECO:0007669"/>
    <property type="project" value="UniProtKB-KW"/>
</dbReference>
<dbReference type="GO" id="GO:0042626">
    <property type="term" value="F:ATPase-coupled transmembrane transporter activity"/>
    <property type="evidence" value="ECO:0007669"/>
    <property type="project" value="TreeGrafter"/>
</dbReference>
<dbReference type="Proteomes" id="UP000669903">
    <property type="component" value="Unassembled WGS sequence"/>
</dbReference>
<evidence type="ECO:0000256" key="3">
    <source>
        <dbReference type="ARBA" id="ARBA00022840"/>
    </source>
</evidence>
<organism evidence="7 8">
    <name type="scientific">Acromyrmex charruanus</name>
    <dbReference type="NCBI Taxonomy" id="2715315"/>
    <lineage>
        <taxon>Eukaryota</taxon>
        <taxon>Metazoa</taxon>
        <taxon>Ecdysozoa</taxon>
        <taxon>Arthropoda</taxon>
        <taxon>Hexapoda</taxon>
        <taxon>Insecta</taxon>
        <taxon>Pterygota</taxon>
        <taxon>Neoptera</taxon>
        <taxon>Endopterygota</taxon>
        <taxon>Hymenoptera</taxon>
        <taxon>Apocrita</taxon>
        <taxon>Aculeata</taxon>
        <taxon>Formicoidea</taxon>
        <taxon>Formicidae</taxon>
        <taxon>Myrmicinae</taxon>
        <taxon>Acromyrmex</taxon>
    </lineage>
</organism>
<feature type="non-terminal residue" evidence="7">
    <location>
        <position position="1"/>
    </location>
</feature>
<evidence type="ECO:0000256" key="2">
    <source>
        <dbReference type="ARBA" id="ARBA00022741"/>
    </source>
</evidence>
<dbReference type="InterPro" id="IPR050173">
    <property type="entry name" value="ABC_transporter_C-like"/>
</dbReference>
<feature type="transmembrane region" description="Helical" evidence="6">
    <location>
        <begin position="232"/>
        <end position="260"/>
    </location>
</feature>
<evidence type="ECO:0000313" key="7">
    <source>
        <dbReference type="EMBL" id="KAG5343999.1"/>
    </source>
</evidence>
<dbReference type="InterPro" id="IPR036640">
    <property type="entry name" value="ABC1_TM_sf"/>
</dbReference>
<dbReference type="Gene3D" id="1.20.1560.10">
    <property type="entry name" value="ABC transporter type 1, transmembrane domain"/>
    <property type="match status" value="1"/>
</dbReference>
<keyword evidence="8" id="KW-1185">Reference proteome</keyword>
<keyword evidence="3" id="KW-0067">ATP-binding</keyword>
<name>A0A836FS56_9HYME</name>
<gene>
    <name evidence="7" type="primary">Abcc4_4</name>
    <name evidence="7" type="ORF">G6Z76_0012451</name>
</gene>
<feature type="transmembrane region" description="Helical" evidence="6">
    <location>
        <begin position="132"/>
        <end position="150"/>
    </location>
</feature>
<feature type="non-terminal residue" evidence="7">
    <location>
        <position position="365"/>
    </location>
</feature>
<dbReference type="PANTHER" id="PTHR24223">
    <property type="entry name" value="ATP-BINDING CASSETTE SUB-FAMILY C"/>
    <property type="match status" value="1"/>
</dbReference>
<reference evidence="7" key="1">
    <citation type="submission" date="2020-03" db="EMBL/GenBank/DDBJ databases">
        <title>Relaxed selection underlies rapid genomic changes in the transitions from sociality to social parasitism in ants.</title>
        <authorList>
            <person name="Bi X."/>
        </authorList>
    </citation>
    <scope>NUCLEOTIDE SEQUENCE</scope>
    <source>
        <strain evidence="7">BGI-DK2014a</strain>
        <tissue evidence="7">Whole body</tissue>
    </source>
</reference>
<dbReference type="GO" id="GO:0016020">
    <property type="term" value="C:membrane"/>
    <property type="evidence" value="ECO:0007669"/>
    <property type="project" value="InterPro"/>
</dbReference>
<evidence type="ECO:0000256" key="6">
    <source>
        <dbReference type="SAM" id="Phobius"/>
    </source>
</evidence>
<proteinExistence type="predicted"/>
<protein>
    <submittedName>
        <fullName evidence="7">MRP4 protein</fullName>
    </submittedName>
</protein>
<keyword evidence="1 6" id="KW-0812">Transmembrane</keyword>
<evidence type="ECO:0000256" key="4">
    <source>
        <dbReference type="ARBA" id="ARBA00022989"/>
    </source>
</evidence>